<evidence type="ECO:0000256" key="2">
    <source>
        <dbReference type="SAM" id="SignalP"/>
    </source>
</evidence>
<dbReference type="EMBL" id="PYSW02000037">
    <property type="protein sequence ID" value="KAG2377658.1"/>
    <property type="molecule type" value="Genomic_DNA"/>
</dbReference>
<name>A0AA88GFN3_NAELO</name>
<sequence>MSFHNFNSTTCLLLVIFAATLTLFTVETFSQSPSGTQHNHEPSLKKKKNFNDHPSFEFDPHPFRYVFPDFFECDSNVTSIRTFLVVLTGKTKDKQEKRQLIEKQKSKFSTMLVSSIEELREQPHRVKEHEEQFNKLVDLIFNVDLTPAKVCQYVYDTVFEYDMKKLGKTVVHSKEEYERVVKEKQREREQRGKSAQEGKSNKEKNEL</sequence>
<evidence type="ECO:0000313" key="4">
    <source>
        <dbReference type="Proteomes" id="UP000816034"/>
    </source>
</evidence>
<keyword evidence="2" id="KW-0732">Signal</keyword>
<dbReference type="Proteomes" id="UP000816034">
    <property type="component" value="Unassembled WGS sequence"/>
</dbReference>
<feature type="signal peptide" evidence="2">
    <location>
        <begin position="1"/>
        <end position="30"/>
    </location>
</feature>
<reference evidence="3 4" key="1">
    <citation type="journal article" date="2018" name="BMC Genomics">
        <title>The genome of Naegleria lovaniensis, the basis for a comparative approach to unravel pathogenicity factors of the human pathogenic amoeba N. fowleri.</title>
        <authorList>
            <person name="Liechti N."/>
            <person name="Schurch N."/>
            <person name="Bruggmann R."/>
            <person name="Wittwer M."/>
        </authorList>
    </citation>
    <scope>NUCLEOTIDE SEQUENCE [LARGE SCALE GENOMIC DNA]</scope>
    <source>
        <strain evidence="3 4">ATCC 30569</strain>
    </source>
</reference>
<feature type="region of interest" description="Disordered" evidence="1">
    <location>
        <begin position="177"/>
        <end position="207"/>
    </location>
</feature>
<evidence type="ECO:0000256" key="1">
    <source>
        <dbReference type="SAM" id="MobiDB-lite"/>
    </source>
</evidence>
<accession>A0AA88GFN3</accession>
<feature type="chain" id="PRO_5041723092" evidence="2">
    <location>
        <begin position="31"/>
        <end position="207"/>
    </location>
</feature>
<dbReference type="AlphaFoldDB" id="A0AA88GFN3"/>
<protein>
    <submittedName>
        <fullName evidence="3">Uncharacterized protein</fullName>
    </submittedName>
</protein>
<dbReference type="GeneID" id="68101628"/>
<proteinExistence type="predicted"/>
<dbReference type="RefSeq" id="XP_044544920.1">
    <property type="nucleotide sequence ID" value="XM_044699332.1"/>
</dbReference>
<comment type="caution">
    <text evidence="3">The sequence shown here is derived from an EMBL/GenBank/DDBJ whole genome shotgun (WGS) entry which is preliminary data.</text>
</comment>
<organism evidence="3 4">
    <name type="scientific">Naegleria lovaniensis</name>
    <name type="common">Amoeba</name>
    <dbReference type="NCBI Taxonomy" id="51637"/>
    <lineage>
        <taxon>Eukaryota</taxon>
        <taxon>Discoba</taxon>
        <taxon>Heterolobosea</taxon>
        <taxon>Tetramitia</taxon>
        <taxon>Eutetramitia</taxon>
        <taxon>Vahlkampfiidae</taxon>
        <taxon>Naegleria</taxon>
    </lineage>
</organism>
<evidence type="ECO:0000313" key="3">
    <source>
        <dbReference type="EMBL" id="KAG2377658.1"/>
    </source>
</evidence>
<keyword evidence="4" id="KW-1185">Reference proteome</keyword>
<gene>
    <name evidence="3" type="ORF">C9374_009174</name>
</gene>